<feature type="domain" description="Fido" evidence="2">
    <location>
        <begin position="80"/>
        <end position="213"/>
    </location>
</feature>
<dbReference type="Pfam" id="PF02661">
    <property type="entry name" value="Fic"/>
    <property type="match status" value="1"/>
</dbReference>
<evidence type="ECO:0000313" key="4">
    <source>
        <dbReference type="Proteomes" id="UP000004662"/>
    </source>
</evidence>
<dbReference type="eggNOG" id="COG3177">
    <property type="taxonomic scope" value="Bacteria"/>
</dbReference>
<dbReference type="HOGENOM" id="CLU_077430_0_0_7"/>
<dbReference type="AlphaFoldDB" id="G7QEA9"/>
<accession>G7QEA9</accession>
<sequence length="234" mass="26891">MPINPKEREKAIFIAKKNLASLVYDFQTLEGMPFTLPEVQTYLQGITVGGHKVEDEEKLKQQALAWKYLISLIEHNKFNFSKSVACDLQKIVAKDEALNPGEFRDGQVWIRGTGYVPPQHDGLDEKFEGLCLRIQRIKNNFEKGVIASLDMARNQYFYDGNKRTGLLMMNGIFISNGLMPFSVPSKSVLAYNTKMLDFYATGNEKTMFEFFEKEYAKEYPGFSVDMIGYTWKEK</sequence>
<dbReference type="OrthoDB" id="9807853at2"/>
<dbReference type="InterPro" id="IPR040198">
    <property type="entry name" value="Fido_containing"/>
</dbReference>
<proteinExistence type="predicted"/>
<gene>
    <name evidence="3" type="ORF">DFW101_3719</name>
</gene>
<dbReference type="PANTHER" id="PTHR13504">
    <property type="entry name" value="FIDO DOMAIN-CONTAINING PROTEIN DDB_G0283145"/>
    <property type="match status" value="1"/>
</dbReference>
<name>G7QEA9_9BACT</name>
<reference evidence="4" key="1">
    <citation type="journal article" date="2015" name="Genome Announc.">
        <title>High-Quality Draft Genome Sequence of Desulfovibrio carbinoliphilus FW-101-2B, an Organic Acid-Oxidizing Sulfate-Reducing Bacterium Isolated from Uranium(VI)-Contaminated Groundwater.</title>
        <authorList>
            <person name="Ramsay B.D."/>
            <person name="Hwang C."/>
            <person name="Woo H.L."/>
            <person name="Carroll S.L."/>
            <person name="Lucas S."/>
            <person name="Han J."/>
            <person name="Lapidus A.L."/>
            <person name="Cheng J.F."/>
            <person name="Goodwin L.A."/>
            <person name="Pitluck S."/>
            <person name="Peters L."/>
            <person name="Chertkov O."/>
            <person name="Held B."/>
            <person name="Detter J.C."/>
            <person name="Han C.S."/>
            <person name="Tapia R."/>
            <person name="Land M.L."/>
            <person name="Hauser L.J."/>
            <person name="Kyrpides N.C."/>
            <person name="Ivanova N.N."/>
            <person name="Mikhailova N."/>
            <person name="Pagani I."/>
            <person name="Woyke T."/>
            <person name="Arkin A.P."/>
            <person name="Dehal P."/>
            <person name="Chivian D."/>
            <person name="Criddle C.S."/>
            <person name="Wu W."/>
            <person name="Chakraborty R."/>
            <person name="Hazen T.C."/>
            <person name="Fields M.W."/>
        </authorList>
    </citation>
    <scope>NUCLEOTIDE SEQUENCE [LARGE SCALE GENOMIC DNA]</scope>
    <source>
        <strain evidence="4">FW-101-2B</strain>
    </source>
</reference>
<dbReference type="PANTHER" id="PTHR13504:SF38">
    <property type="entry name" value="FIDO DOMAIN-CONTAINING PROTEIN"/>
    <property type="match status" value="1"/>
</dbReference>
<dbReference type="SUPFAM" id="SSF140931">
    <property type="entry name" value="Fic-like"/>
    <property type="match status" value="1"/>
</dbReference>
<dbReference type="Gene3D" id="1.10.3290.10">
    <property type="entry name" value="Fido-like domain"/>
    <property type="match status" value="1"/>
</dbReference>
<dbReference type="Proteomes" id="UP000004662">
    <property type="component" value="Plasmid pFW10101"/>
</dbReference>
<keyword evidence="3" id="KW-0614">Plasmid</keyword>
<dbReference type="EMBL" id="CM001369">
    <property type="protein sequence ID" value="EHJ46003.1"/>
    <property type="molecule type" value="Genomic_DNA"/>
</dbReference>
<feature type="site" description="Important for autoinhibition of adenylyltransferase activity" evidence="1">
    <location>
        <position position="30"/>
    </location>
</feature>
<dbReference type="InterPro" id="IPR003812">
    <property type="entry name" value="Fido"/>
</dbReference>
<protein>
    <submittedName>
        <fullName evidence="3">Filamentation induced by cAMP protein Fic</fullName>
    </submittedName>
</protein>
<dbReference type="InterPro" id="IPR036597">
    <property type="entry name" value="Fido-like_dom_sf"/>
</dbReference>
<dbReference type="RefSeq" id="WP_009183035.1">
    <property type="nucleotide sequence ID" value="NZ_CM001369.1"/>
</dbReference>
<organism evidence="3 4">
    <name type="scientific">Solidesulfovibrio carbinoliphilus subsp. oakridgensis</name>
    <dbReference type="NCBI Taxonomy" id="694327"/>
    <lineage>
        <taxon>Bacteria</taxon>
        <taxon>Pseudomonadati</taxon>
        <taxon>Thermodesulfobacteriota</taxon>
        <taxon>Desulfovibrionia</taxon>
        <taxon>Desulfovibrionales</taxon>
        <taxon>Desulfovibrionaceae</taxon>
        <taxon>Solidesulfovibrio</taxon>
    </lineage>
</organism>
<dbReference type="PROSITE" id="PS51459">
    <property type="entry name" value="FIDO"/>
    <property type="match status" value="1"/>
</dbReference>
<evidence type="ECO:0000259" key="2">
    <source>
        <dbReference type="PROSITE" id="PS51459"/>
    </source>
</evidence>
<geneLocation type="plasmid" evidence="3 4">
    <name>pFW10101</name>
</geneLocation>
<keyword evidence="4" id="KW-1185">Reference proteome</keyword>
<evidence type="ECO:0000313" key="3">
    <source>
        <dbReference type="EMBL" id="EHJ46003.1"/>
    </source>
</evidence>
<evidence type="ECO:0000256" key="1">
    <source>
        <dbReference type="PIRSR" id="PIRSR640198-3"/>
    </source>
</evidence>